<dbReference type="Pfam" id="PF00464">
    <property type="entry name" value="SHMT"/>
    <property type="match status" value="1"/>
</dbReference>
<accession>A0A1I6EK49</accession>
<dbReference type="STRING" id="84724.SAMN04488564_104726"/>
<dbReference type="GO" id="GO:0019264">
    <property type="term" value="P:glycine biosynthetic process from serine"/>
    <property type="evidence" value="ECO:0007669"/>
    <property type="project" value="UniProtKB-UniRule"/>
</dbReference>
<dbReference type="FunFam" id="3.40.640.10:FF:000001">
    <property type="entry name" value="Serine hydroxymethyltransferase"/>
    <property type="match status" value="1"/>
</dbReference>
<keyword evidence="6 10" id="KW-0554">One-carbon metabolism</keyword>
<keyword evidence="7 10" id="KW-0808">Transferase</keyword>
<evidence type="ECO:0000256" key="6">
    <source>
        <dbReference type="ARBA" id="ARBA00022563"/>
    </source>
</evidence>
<dbReference type="AlphaFoldDB" id="A0A1I6EK49"/>
<dbReference type="UniPathway" id="UPA00193"/>
<dbReference type="GO" id="GO:0042803">
    <property type="term" value="F:protein homodimerization activity"/>
    <property type="evidence" value="ECO:0007669"/>
    <property type="project" value="UniProtKB-ARBA"/>
</dbReference>
<dbReference type="GO" id="GO:0004372">
    <property type="term" value="F:glycine hydroxymethyltransferase activity"/>
    <property type="evidence" value="ECO:0007669"/>
    <property type="project" value="UniProtKB-UniRule"/>
</dbReference>
<evidence type="ECO:0000256" key="2">
    <source>
        <dbReference type="ARBA" id="ARBA00004496"/>
    </source>
</evidence>
<evidence type="ECO:0000256" key="11">
    <source>
        <dbReference type="PIRSR" id="PIRSR000412-50"/>
    </source>
</evidence>
<evidence type="ECO:0000256" key="3">
    <source>
        <dbReference type="ARBA" id="ARBA00006376"/>
    </source>
</evidence>
<reference evidence="14" key="1">
    <citation type="submission" date="2016-10" db="EMBL/GenBank/DDBJ databases">
        <authorList>
            <person name="Varghese N."/>
            <person name="Submissions S."/>
        </authorList>
    </citation>
    <scope>NUCLEOTIDE SEQUENCE [LARGE SCALE GENOMIC DNA]</scope>
    <source>
        <strain evidence="14">DSM 44232</strain>
    </source>
</reference>
<evidence type="ECO:0000313" key="13">
    <source>
        <dbReference type="EMBL" id="SFR18156.1"/>
    </source>
</evidence>
<evidence type="ECO:0000256" key="1">
    <source>
        <dbReference type="ARBA" id="ARBA00001933"/>
    </source>
</evidence>
<sequence>MLREVDPEIATLIQAEERRQASKLRMIASENDVSSAVLEATGSVLTNKYSEGYPGKRYYEGQQVIDQVEQLAIDRAKALFGVDHANVQPLSGAPANLAVYLAFLQPGDTVMGMSLPMGGHLTHGWSVSATGKWFNAVQYEVRKDTGVVDMDEVRALAQAERPKVIFCGGTAIPRTIDFPAFAEIAGEVGAILVADIAHIAGLVAGGAHPSPVGHAPVITTTTHKTLRGPRGAMILCDAEHAKAIDRAVFPGLQGGPHDHTTAAIAVALHEASQPEFREYAHMIVKNAQALAEALLERGFDLVSGGTDNHLVLIDLTSKLIGGKPAARALDRAGIELNYNAVPFDTRKPFDPSGIRLGTPGVTTRGLKPEQMPLIANWMDRAIAAHDNDQALDRIAAEVQELLGTL</sequence>
<protein>
    <recommendedName>
        <fullName evidence="10">Serine hydroxymethyltransferase</fullName>
        <shortName evidence="10">SHMT</shortName>
        <shortName evidence="10">Serine methylase</shortName>
        <ecNumber evidence="10">2.1.2.1</ecNumber>
    </recommendedName>
</protein>
<dbReference type="NCBIfam" id="NF000586">
    <property type="entry name" value="PRK00011.1"/>
    <property type="match status" value="1"/>
</dbReference>
<evidence type="ECO:0000256" key="10">
    <source>
        <dbReference type="HAMAP-Rule" id="MF_00051"/>
    </source>
</evidence>
<comment type="caution">
    <text evidence="10">Lacks conserved residue(s) required for the propagation of feature annotation.</text>
</comment>
<comment type="similarity">
    <text evidence="3 10">Belongs to the SHMT family.</text>
</comment>
<evidence type="ECO:0000256" key="5">
    <source>
        <dbReference type="ARBA" id="ARBA00022490"/>
    </source>
</evidence>
<dbReference type="PANTHER" id="PTHR11680:SF35">
    <property type="entry name" value="SERINE HYDROXYMETHYLTRANSFERASE 1"/>
    <property type="match status" value="1"/>
</dbReference>
<comment type="pathway">
    <text evidence="10">Amino-acid biosynthesis; glycine biosynthesis; glycine from L-serine: step 1/1.</text>
</comment>
<dbReference type="Gene3D" id="3.90.1150.10">
    <property type="entry name" value="Aspartate Aminotransferase, domain 1"/>
    <property type="match status" value="1"/>
</dbReference>
<evidence type="ECO:0000313" key="14">
    <source>
        <dbReference type="Proteomes" id="UP000198583"/>
    </source>
</evidence>
<dbReference type="Gene3D" id="3.40.640.10">
    <property type="entry name" value="Type I PLP-dependent aspartate aminotransferase-like (Major domain)"/>
    <property type="match status" value="1"/>
</dbReference>
<dbReference type="InterPro" id="IPR001085">
    <property type="entry name" value="Ser_HO-MeTrfase"/>
</dbReference>
<evidence type="ECO:0000256" key="8">
    <source>
        <dbReference type="ARBA" id="ARBA00022898"/>
    </source>
</evidence>
<dbReference type="GO" id="GO:0032259">
    <property type="term" value="P:methylation"/>
    <property type="evidence" value="ECO:0007669"/>
    <property type="project" value="UniProtKB-KW"/>
</dbReference>
<dbReference type="EC" id="2.1.2.1" evidence="10"/>
<keyword evidence="10" id="KW-0028">Amino-acid biosynthesis</keyword>
<evidence type="ECO:0000256" key="4">
    <source>
        <dbReference type="ARBA" id="ARBA00011738"/>
    </source>
</evidence>
<organism evidence="13 14">
    <name type="scientific">Lentzea waywayandensis</name>
    <dbReference type="NCBI Taxonomy" id="84724"/>
    <lineage>
        <taxon>Bacteria</taxon>
        <taxon>Bacillati</taxon>
        <taxon>Actinomycetota</taxon>
        <taxon>Actinomycetes</taxon>
        <taxon>Pseudonocardiales</taxon>
        <taxon>Pseudonocardiaceae</taxon>
        <taxon>Lentzea</taxon>
    </lineage>
</organism>
<feature type="domain" description="Serine hydroxymethyltransferase-like" evidence="12">
    <location>
        <begin position="2"/>
        <end position="378"/>
    </location>
</feature>
<dbReference type="OrthoDB" id="9803846at2"/>
<feature type="binding site" evidence="10">
    <location>
        <begin position="119"/>
        <end position="121"/>
    </location>
    <ligand>
        <name>(6S)-5,6,7,8-tetrahydrofolate</name>
        <dbReference type="ChEBI" id="CHEBI:57453"/>
    </ligand>
</feature>
<evidence type="ECO:0000256" key="7">
    <source>
        <dbReference type="ARBA" id="ARBA00022679"/>
    </source>
</evidence>
<dbReference type="PIRSF" id="PIRSF000412">
    <property type="entry name" value="SHMT"/>
    <property type="match status" value="1"/>
</dbReference>
<dbReference type="GO" id="GO:0035999">
    <property type="term" value="P:tetrahydrofolate interconversion"/>
    <property type="evidence" value="ECO:0007669"/>
    <property type="project" value="UniProtKB-UniRule"/>
</dbReference>
<comment type="catalytic activity">
    <reaction evidence="10">
        <text>(6R)-5,10-methylene-5,6,7,8-tetrahydrofolate + glycine + H2O = (6S)-5,6,7,8-tetrahydrofolate + L-serine</text>
        <dbReference type="Rhea" id="RHEA:15481"/>
        <dbReference type="ChEBI" id="CHEBI:15377"/>
        <dbReference type="ChEBI" id="CHEBI:15636"/>
        <dbReference type="ChEBI" id="CHEBI:33384"/>
        <dbReference type="ChEBI" id="CHEBI:57305"/>
        <dbReference type="ChEBI" id="CHEBI:57453"/>
        <dbReference type="EC" id="2.1.2.1"/>
    </reaction>
</comment>
<keyword evidence="14" id="KW-1185">Reference proteome</keyword>
<evidence type="ECO:0000259" key="12">
    <source>
        <dbReference type="Pfam" id="PF00464"/>
    </source>
</evidence>
<proteinExistence type="inferred from homology"/>
<dbReference type="GO" id="GO:0008168">
    <property type="term" value="F:methyltransferase activity"/>
    <property type="evidence" value="ECO:0007669"/>
    <property type="project" value="UniProtKB-KW"/>
</dbReference>
<dbReference type="InterPro" id="IPR049943">
    <property type="entry name" value="Ser_HO-MeTrfase-like"/>
</dbReference>
<dbReference type="CDD" id="cd00378">
    <property type="entry name" value="SHMT"/>
    <property type="match status" value="1"/>
</dbReference>
<dbReference type="PANTHER" id="PTHR11680">
    <property type="entry name" value="SERINE HYDROXYMETHYLTRANSFERASE"/>
    <property type="match status" value="1"/>
</dbReference>
<feature type="modified residue" description="N6-(pyridoxal phosphate)lysine" evidence="10 11">
    <location>
        <position position="224"/>
    </location>
</feature>
<dbReference type="GO" id="GO:0005829">
    <property type="term" value="C:cytosol"/>
    <property type="evidence" value="ECO:0007669"/>
    <property type="project" value="TreeGrafter"/>
</dbReference>
<comment type="function">
    <text evidence="9">Catalyzes the reversible interconversion of serine and glycine with tetrahydrofolate (THF) serving as the one-carbon carrier. This reaction serves as the major source of one-carbon groups required for the biosynthesis of purines, thymidylate, methionine, and other important biomolecules. Also exhibits THF-independent aldolase activity toward beta-hydroxyamino acids, producing glycine and aldehydes, via a retro-aldol mechanism. Thus, is able to catalyze the cleavage of L-allo-threonine.</text>
</comment>
<keyword evidence="13" id="KW-0489">Methyltransferase</keyword>
<name>A0A1I6EK49_9PSEU</name>
<comment type="pathway">
    <text evidence="10">One-carbon metabolism; tetrahydrofolate interconversion.</text>
</comment>
<dbReference type="InterPro" id="IPR015424">
    <property type="entry name" value="PyrdxlP-dep_Trfase"/>
</dbReference>
<dbReference type="HAMAP" id="MF_00051">
    <property type="entry name" value="SHMT"/>
    <property type="match status" value="1"/>
</dbReference>
<comment type="cofactor">
    <cofactor evidence="1 10 11">
        <name>pyridoxal 5'-phosphate</name>
        <dbReference type="ChEBI" id="CHEBI:597326"/>
    </cofactor>
</comment>
<evidence type="ECO:0000256" key="9">
    <source>
        <dbReference type="ARBA" id="ARBA00054606"/>
    </source>
</evidence>
<keyword evidence="5 10" id="KW-0963">Cytoplasm</keyword>
<dbReference type="Proteomes" id="UP000198583">
    <property type="component" value="Unassembled WGS sequence"/>
</dbReference>
<keyword evidence="8 10" id="KW-0663">Pyridoxal phosphate</keyword>
<comment type="subcellular location">
    <subcellularLocation>
        <location evidence="2 10">Cytoplasm</location>
    </subcellularLocation>
</comment>
<dbReference type="InterPro" id="IPR039429">
    <property type="entry name" value="SHMT-like_dom"/>
</dbReference>
<comment type="subunit">
    <text evidence="4 10">Homodimer.</text>
</comment>
<dbReference type="EMBL" id="FOYL01000004">
    <property type="protein sequence ID" value="SFR18156.1"/>
    <property type="molecule type" value="Genomic_DNA"/>
</dbReference>
<dbReference type="RefSeq" id="WP_093595522.1">
    <property type="nucleotide sequence ID" value="NZ_FOYL01000004.1"/>
</dbReference>
<dbReference type="UniPathway" id="UPA00288">
    <property type="reaction ID" value="UER01023"/>
</dbReference>
<dbReference type="InterPro" id="IPR015422">
    <property type="entry name" value="PyrdxlP-dep_Trfase_small"/>
</dbReference>
<feature type="binding site" evidence="10">
    <location>
        <position position="115"/>
    </location>
    <ligand>
        <name>(6S)-5,6,7,8-tetrahydrofolate</name>
        <dbReference type="ChEBI" id="CHEBI:57453"/>
    </ligand>
</feature>
<gene>
    <name evidence="10" type="primary">glyA</name>
    <name evidence="13" type="ORF">SAMN04488564_104726</name>
</gene>
<feature type="site" description="Plays an important role in substrate specificity" evidence="10">
    <location>
        <position position="223"/>
    </location>
</feature>
<dbReference type="GO" id="GO:0030170">
    <property type="term" value="F:pyridoxal phosphate binding"/>
    <property type="evidence" value="ECO:0007669"/>
    <property type="project" value="UniProtKB-UniRule"/>
</dbReference>
<dbReference type="SUPFAM" id="SSF53383">
    <property type="entry name" value="PLP-dependent transferases"/>
    <property type="match status" value="1"/>
</dbReference>
<dbReference type="InterPro" id="IPR015421">
    <property type="entry name" value="PyrdxlP-dep_Trfase_major"/>
</dbReference>